<organism evidence="1 2">
    <name type="scientific">Achromobacter phage Motura</name>
    <dbReference type="NCBI Taxonomy" id="2591403"/>
    <lineage>
        <taxon>Viruses</taxon>
        <taxon>Duplodnaviria</taxon>
        <taxon>Heunggongvirae</taxon>
        <taxon>Uroviricota</taxon>
        <taxon>Caudoviricetes</taxon>
        <taxon>Moturavirus</taxon>
        <taxon>Moturavirus motura</taxon>
    </lineage>
</organism>
<dbReference type="GeneID" id="56136153"/>
<name>A0A514CTA3_9CAUD</name>
<evidence type="ECO:0000313" key="1">
    <source>
        <dbReference type="EMBL" id="QDH83717.1"/>
    </source>
</evidence>
<proteinExistence type="predicted"/>
<evidence type="ECO:0000313" key="2">
    <source>
        <dbReference type="Proteomes" id="UP000320799"/>
    </source>
</evidence>
<dbReference type="KEGG" id="vg:56136153"/>
<sequence length="199" mass="23015">MSNVSFIEPVEVWVLLYGRWKKLYTAAGLGTEAKNTVMLSMSTNVSDLMFEQAEGIWLPRQQKWLKQPEDGDFTPPTSELLTGEWKYLDANALTDGNYNYWGAYKEIEYYTARIHSTENSGPATLRGFVQHTTYTTVFGITLTKGRDTVQMYHREIKNGPPVVGFLDESPYDWNRMLKDMRQQFMQIEATMNKPPARFE</sequence>
<dbReference type="Proteomes" id="UP000320799">
    <property type="component" value="Segment"/>
</dbReference>
<accession>A0A514CTA3</accession>
<dbReference type="EMBL" id="MN094788">
    <property type="protein sequence ID" value="QDH83717.1"/>
    <property type="molecule type" value="Genomic_DNA"/>
</dbReference>
<dbReference type="RefSeq" id="YP_009903877.1">
    <property type="nucleotide sequence ID" value="NC_049849.1"/>
</dbReference>
<reference evidence="1 2" key="1">
    <citation type="submission" date="2019-06" db="EMBL/GenBank/DDBJ databases">
        <authorList>
            <person name="Kincaid V.D."/>
            <person name="Fuller A."/>
            <person name="Hodges K."/>
            <person name="Bansal M."/>
            <person name="Essig J."/>
            <person name="Johnson A."/>
        </authorList>
    </citation>
    <scope>NUCLEOTIDE SEQUENCE [LARGE SCALE GENOMIC DNA]</scope>
</reference>
<keyword evidence="2" id="KW-1185">Reference proteome</keyword>
<protein>
    <submittedName>
        <fullName evidence="1">Uncharacterized protein</fullName>
    </submittedName>
</protein>